<sequence>MVLYCTKLLVSFDGPVNSHSRDTEILSNLDVSLLAHATCTRQAQFTVNIDGAFTTATCTAKNANPSERCFGCCQARALAAGLLASSASGFPSTNGYDCVCCFNKNCRK</sequence>
<dbReference type="WBParaSite" id="Hba_16708">
    <property type="protein sequence ID" value="Hba_16708"/>
    <property type="gene ID" value="Hba_16708"/>
</dbReference>
<dbReference type="AlphaFoldDB" id="A0A1I7XGV0"/>
<proteinExistence type="predicted"/>
<evidence type="ECO:0000313" key="2">
    <source>
        <dbReference type="WBParaSite" id="Hba_16708"/>
    </source>
</evidence>
<accession>A0A1I7XGV0</accession>
<organism evidence="1 2">
    <name type="scientific">Heterorhabditis bacteriophora</name>
    <name type="common">Entomopathogenic nematode worm</name>
    <dbReference type="NCBI Taxonomy" id="37862"/>
    <lineage>
        <taxon>Eukaryota</taxon>
        <taxon>Metazoa</taxon>
        <taxon>Ecdysozoa</taxon>
        <taxon>Nematoda</taxon>
        <taxon>Chromadorea</taxon>
        <taxon>Rhabditida</taxon>
        <taxon>Rhabditina</taxon>
        <taxon>Rhabditomorpha</taxon>
        <taxon>Strongyloidea</taxon>
        <taxon>Heterorhabditidae</taxon>
        <taxon>Heterorhabditis</taxon>
    </lineage>
</organism>
<protein>
    <submittedName>
        <fullName evidence="2">Secreted protein</fullName>
    </submittedName>
</protein>
<keyword evidence="1" id="KW-1185">Reference proteome</keyword>
<dbReference type="PANTHER" id="PTHR37959:SF1">
    <property type="entry name" value="SECRETED PROTEIN"/>
    <property type="match status" value="1"/>
</dbReference>
<dbReference type="Proteomes" id="UP000095283">
    <property type="component" value="Unplaced"/>
</dbReference>
<dbReference type="PANTHER" id="PTHR37959">
    <property type="entry name" value="PROTEIN CBG15758"/>
    <property type="match status" value="1"/>
</dbReference>
<evidence type="ECO:0000313" key="1">
    <source>
        <dbReference type="Proteomes" id="UP000095283"/>
    </source>
</evidence>
<name>A0A1I7XGV0_HETBA</name>
<reference evidence="2" key="1">
    <citation type="submission" date="2016-11" db="UniProtKB">
        <authorList>
            <consortium name="WormBaseParasite"/>
        </authorList>
    </citation>
    <scope>IDENTIFICATION</scope>
</reference>